<organism evidence="5 6">
    <name type="scientific">Setaria italica</name>
    <name type="common">Foxtail millet</name>
    <name type="synonym">Panicum italicum</name>
    <dbReference type="NCBI Taxonomy" id="4555"/>
    <lineage>
        <taxon>Eukaryota</taxon>
        <taxon>Viridiplantae</taxon>
        <taxon>Streptophyta</taxon>
        <taxon>Embryophyta</taxon>
        <taxon>Tracheophyta</taxon>
        <taxon>Spermatophyta</taxon>
        <taxon>Magnoliopsida</taxon>
        <taxon>Liliopsida</taxon>
        <taxon>Poales</taxon>
        <taxon>Poaceae</taxon>
        <taxon>PACMAD clade</taxon>
        <taxon>Panicoideae</taxon>
        <taxon>Panicodae</taxon>
        <taxon>Paniceae</taxon>
        <taxon>Cenchrinae</taxon>
        <taxon>Setaria</taxon>
    </lineage>
</organism>
<dbReference type="EnsemblPlants" id="KQL27255">
    <property type="protein sequence ID" value="KQL27255"/>
    <property type="gene ID" value="SETIT_029200mg"/>
</dbReference>
<dbReference type="Pfam" id="PF04783">
    <property type="entry name" value="DUF630"/>
    <property type="match status" value="1"/>
</dbReference>
<dbReference type="RefSeq" id="XP_004958758.1">
    <property type="nucleotide sequence ID" value="XM_004958701.3"/>
</dbReference>
<dbReference type="Gramene" id="KQL27255">
    <property type="protein sequence ID" value="KQL27255"/>
    <property type="gene ID" value="SETIT_029200mg"/>
</dbReference>
<feature type="domain" description="DUF630" evidence="3">
    <location>
        <begin position="1"/>
        <end position="58"/>
    </location>
</feature>
<evidence type="ECO:0000313" key="4">
    <source>
        <dbReference type="EMBL" id="RCV14614.1"/>
    </source>
</evidence>
<dbReference type="Proteomes" id="UP000004995">
    <property type="component" value="Unassembled WGS sequence"/>
</dbReference>
<evidence type="ECO:0000256" key="1">
    <source>
        <dbReference type="SAM" id="MobiDB-lite"/>
    </source>
</evidence>
<dbReference type="EMBL" id="CM003529">
    <property type="protein sequence ID" value="RCV14614.1"/>
    <property type="molecule type" value="Genomic_DNA"/>
</dbReference>
<dbReference type="InterPro" id="IPR006867">
    <property type="entry name" value="DUF632"/>
</dbReference>
<dbReference type="eggNOG" id="ENOG502QSAZ">
    <property type="taxonomic scope" value="Eukaryota"/>
</dbReference>
<reference evidence="5" key="3">
    <citation type="submission" date="2018-08" db="UniProtKB">
        <authorList>
            <consortium name="EnsemblPlants"/>
        </authorList>
    </citation>
    <scope>IDENTIFICATION</scope>
    <source>
        <strain evidence="5">Yugu1</strain>
    </source>
</reference>
<protein>
    <recommendedName>
        <fullName evidence="7">DUF632 domain-containing protein</fullName>
    </recommendedName>
</protein>
<evidence type="ECO:0008006" key="7">
    <source>
        <dbReference type="Google" id="ProtNLM"/>
    </source>
</evidence>
<dbReference type="OrthoDB" id="694308at2759"/>
<dbReference type="GeneID" id="101771966"/>
<name>K3ZRH0_SETIT</name>
<feature type="domain" description="DUF632" evidence="2">
    <location>
        <begin position="226"/>
        <end position="550"/>
    </location>
</feature>
<dbReference type="HOGENOM" id="CLU_010985_4_0_1"/>
<sequence length="632" mass="70939">MGVAPSKLEDNKVLVLCQERKRLVREALDGRCALAASHYAYILSLREIGSLLRKCFEESITNVSPSLLYVNHTSAGRNSVKTTEEVSVPAQSSFPGAREGSQDIENADGVRHLQEEEVIPELEEGENTPTNGYGGFAESEDDFDNPSTETLVQVFKNRNDVLVASTDSHSRHALENIASQSTDSRNRNSKNKMTMTGRSSLDVLPVDGELKKPYTDVGNVVRDINSCMKKVEILFFRACDSGKEVPFILEEDKVQFRLLLPEEIAHGSKPSSFLAALFACRSEDTTVPEFPPQADIKYLTWHRSVSSQLSPSRNSLGINAGSHISTLDRLYAWESKLYDEVKASNANCRKYDEKRKKLRHLEARGGNQIDIDFTRAAVKDLHSRVLVSVQKIDFISKSIEDMRDEDLQPQLDELVGCFTRMWATMLECHQSHCGIIKFAFRSCSLKISFQSESQCQAALLLLVELRKLCSNFQNWIASHKAYLCSLNLWLHKCMKPLKRRKVSRKRNAVDVSLTGSAVAPIFTTCEMWIKLLDDLPTRDLEEAIEGLIADTCRSIPRQGKVPNDGKGGDVQTSHAPADLQSSLLRFLEKLEAFSEISVQRYVDLQKNVSAAKERIWRKDSNSAANTNYLILV</sequence>
<dbReference type="ExpressionAtlas" id="K3ZRH0">
    <property type="expression patterns" value="baseline"/>
</dbReference>
<evidence type="ECO:0000313" key="6">
    <source>
        <dbReference type="Proteomes" id="UP000004995"/>
    </source>
</evidence>
<dbReference type="EMBL" id="AGNK02001377">
    <property type="status" value="NOT_ANNOTATED_CDS"/>
    <property type="molecule type" value="Genomic_DNA"/>
</dbReference>
<evidence type="ECO:0000259" key="3">
    <source>
        <dbReference type="Pfam" id="PF04783"/>
    </source>
</evidence>
<keyword evidence="6" id="KW-1185">Reference proteome</keyword>
<dbReference type="Pfam" id="PF04782">
    <property type="entry name" value="DUF632"/>
    <property type="match status" value="1"/>
</dbReference>
<evidence type="ECO:0000259" key="2">
    <source>
        <dbReference type="Pfam" id="PF04782"/>
    </source>
</evidence>
<dbReference type="PANTHER" id="PTHR21450:SF30">
    <property type="entry name" value="OS07G0686500 PROTEIN"/>
    <property type="match status" value="1"/>
</dbReference>
<evidence type="ECO:0000313" key="5">
    <source>
        <dbReference type="EnsemblPlants" id="KQL27255"/>
    </source>
</evidence>
<feature type="region of interest" description="Disordered" evidence="1">
    <location>
        <begin position="80"/>
        <end position="102"/>
    </location>
</feature>
<dbReference type="PANTHER" id="PTHR21450">
    <property type="entry name" value="PROTEIN ALTERED PHOSPHATE STARVATION RESPONSE 1"/>
    <property type="match status" value="1"/>
</dbReference>
<reference evidence="4 6" key="1">
    <citation type="journal article" date="2012" name="Nat. Biotechnol.">
        <title>Reference genome sequence of the model plant Setaria.</title>
        <authorList>
            <person name="Bennetzen J.L."/>
            <person name="Schmutz J."/>
            <person name="Wang H."/>
            <person name="Percifield R."/>
            <person name="Hawkins J."/>
            <person name="Pontaroli A.C."/>
            <person name="Estep M."/>
            <person name="Feng L."/>
            <person name="Vaughn J.N."/>
            <person name="Grimwood J."/>
            <person name="Jenkins J."/>
            <person name="Barry K."/>
            <person name="Lindquist E."/>
            <person name="Hellsten U."/>
            <person name="Deshpande S."/>
            <person name="Wang X."/>
            <person name="Wu X."/>
            <person name="Mitros T."/>
            <person name="Triplett J."/>
            <person name="Yang X."/>
            <person name="Ye C.Y."/>
            <person name="Mauro-Herrera M."/>
            <person name="Wang L."/>
            <person name="Li P."/>
            <person name="Sharma M."/>
            <person name="Sharma R."/>
            <person name="Ronald P.C."/>
            <person name="Panaud O."/>
            <person name="Kellogg E.A."/>
            <person name="Brutnell T.P."/>
            <person name="Doust A.N."/>
            <person name="Tuskan G.A."/>
            <person name="Rokhsar D."/>
            <person name="Devos K.M."/>
        </authorList>
    </citation>
    <scope>NUCLEOTIDE SEQUENCE [LARGE SCALE GENOMIC DNA]</scope>
    <source>
        <strain evidence="6">cv. Yugu1</strain>
        <strain evidence="4">Yugu1</strain>
    </source>
</reference>
<dbReference type="OMA" id="ECHHLQL"/>
<reference evidence="4" key="2">
    <citation type="submission" date="2015-07" db="EMBL/GenBank/DDBJ databases">
        <authorList>
            <person name="Noorani M."/>
        </authorList>
    </citation>
    <scope>NUCLEOTIDE SEQUENCE</scope>
    <source>
        <strain evidence="4">Yugu1</strain>
    </source>
</reference>
<dbReference type="AlphaFoldDB" id="K3ZRH0"/>
<proteinExistence type="predicted"/>
<dbReference type="STRING" id="4555.K3ZRH0"/>
<feature type="region of interest" description="Disordered" evidence="1">
    <location>
        <begin position="172"/>
        <end position="196"/>
    </location>
</feature>
<dbReference type="KEGG" id="sita:101771966"/>
<accession>K3ZRH0</accession>
<dbReference type="InterPro" id="IPR006868">
    <property type="entry name" value="DUF630"/>
</dbReference>
<gene>
    <name evidence="5" type="primary">LOC101771966</name>
    <name evidence="4" type="ORF">SETIT_2G439600v2</name>
</gene>